<feature type="transmembrane region" description="Helical" evidence="8">
    <location>
        <begin position="275"/>
        <end position="297"/>
    </location>
</feature>
<dbReference type="PANTHER" id="PTHR12174">
    <property type="entry name" value="SIGNAL PEPTIDE PEPTIDASE"/>
    <property type="match status" value="1"/>
</dbReference>
<dbReference type="GO" id="GO:0042500">
    <property type="term" value="F:aspartic endopeptidase activity, intramembrane cleaving"/>
    <property type="evidence" value="ECO:0007669"/>
    <property type="project" value="InterPro"/>
</dbReference>
<evidence type="ECO:0000256" key="4">
    <source>
        <dbReference type="ARBA" id="ARBA00022801"/>
    </source>
</evidence>
<dbReference type="GO" id="GO:0098554">
    <property type="term" value="C:cytoplasmic side of endoplasmic reticulum membrane"/>
    <property type="evidence" value="ECO:0007669"/>
    <property type="project" value="TreeGrafter"/>
</dbReference>
<dbReference type="SMART" id="SM00730">
    <property type="entry name" value="PSN"/>
    <property type="match status" value="1"/>
</dbReference>
<keyword evidence="5" id="KW-0256">Endoplasmic reticulum</keyword>
<keyword evidence="4" id="KW-0378">Hydrolase</keyword>
<comment type="caution">
    <text evidence="9">The sequence shown here is derived from an EMBL/GenBank/DDBJ whole genome shotgun (WGS) entry which is preliminary data.</text>
</comment>
<dbReference type="EMBL" id="CASHTH010004392">
    <property type="protein sequence ID" value="CAI8056723.1"/>
    <property type="molecule type" value="Genomic_DNA"/>
</dbReference>
<protein>
    <submittedName>
        <fullName evidence="9">Minor histocompatibility antigen H13</fullName>
    </submittedName>
</protein>
<evidence type="ECO:0000256" key="6">
    <source>
        <dbReference type="ARBA" id="ARBA00022989"/>
    </source>
</evidence>
<evidence type="ECO:0000256" key="3">
    <source>
        <dbReference type="ARBA" id="ARBA00022692"/>
    </source>
</evidence>
<proteinExistence type="inferred from homology"/>
<dbReference type="InterPro" id="IPR007369">
    <property type="entry name" value="Peptidase_A22B_SPP"/>
</dbReference>
<evidence type="ECO:0000256" key="5">
    <source>
        <dbReference type="ARBA" id="ARBA00022824"/>
    </source>
</evidence>
<comment type="similarity">
    <text evidence="2">Belongs to the peptidase A22B family.</text>
</comment>
<dbReference type="PANTHER" id="PTHR12174:SF23">
    <property type="entry name" value="MINOR HISTOCOMPATIBILITY ANTIGEN H13"/>
    <property type="match status" value="1"/>
</dbReference>
<feature type="transmembrane region" description="Helical" evidence="8">
    <location>
        <begin position="73"/>
        <end position="91"/>
    </location>
</feature>
<keyword evidence="7 8" id="KW-0472">Membrane</keyword>
<feature type="transmembrane region" description="Helical" evidence="8">
    <location>
        <begin position="242"/>
        <end position="263"/>
    </location>
</feature>
<accession>A0AA35XFB6</accession>
<dbReference type="GO" id="GO:0098553">
    <property type="term" value="C:lumenal side of endoplasmic reticulum membrane"/>
    <property type="evidence" value="ECO:0007669"/>
    <property type="project" value="TreeGrafter"/>
</dbReference>
<reference evidence="9" key="1">
    <citation type="submission" date="2023-03" db="EMBL/GenBank/DDBJ databases">
        <authorList>
            <person name="Steffen K."/>
            <person name="Cardenas P."/>
        </authorList>
    </citation>
    <scope>NUCLEOTIDE SEQUENCE</scope>
</reference>
<dbReference type="InterPro" id="IPR006639">
    <property type="entry name" value="Preselin/SPP"/>
</dbReference>
<evidence type="ECO:0000313" key="9">
    <source>
        <dbReference type="EMBL" id="CAI8056723.1"/>
    </source>
</evidence>
<feature type="transmembrane region" description="Helical" evidence="8">
    <location>
        <begin position="97"/>
        <end position="116"/>
    </location>
</feature>
<dbReference type="AlphaFoldDB" id="A0AA35XFB6"/>
<gene>
    <name evidence="9" type="ORF">GBAR_LOCUS30904</name>
</gene>
<sequence>MESEVNETAGVENTSNVTGRDAATPEGIAITYGSLFLMALLPLFFGSLRSVGYHTGLKTRGEEAGDRIGMRDAAMFPVYASGGLFGLYLFFKFLPKEYVNTILSALFLLLGISALTRALSSIVNPFIPDSWKAWFTQYSLHLTVTTPGKESEESRLKFTTIDVILAVGSALLGLGHLLSNHWLSNNVFGLAFCLNAIEMISLDSVGVFGTDVMVTVAKSFEAPIKLMFPMDILEKGLGANNFGMLGLGDIVIPGLLIALLCRFDKSHHPKGIKVYFYSGFLAYVLGLGTTIAVMHTFKAAQPALLYLVPSCLGLPLFMALIRGDISDMFKYRDYPEKKEAKESKED</sequence>
<feature type="transmembrane region" description="Helical" evidence="8">
    <location>
        <begin position="29"/>
        <end position="52"/>
    </location>
</feature>
<keyword evidence="3 8" id="KW-0812">Transmembrane</keyword>
<evidence type="ECO:0000313" key="10">
    <source>
        <dbReference type="Proteomes" id="UP001174909"/>
    </source>
</evidence>
<comment type="subcellular location">
    <subcellularLocation>
        <location evidence="1">Endoplasmic reticulum membrane</location>
        <topology evidence="1">Multi-pass membrane protein</topology>
    </subcellularLocation>
</comment>
<evidence type="ECO:0000256" key="8">
    <source>
        <dbReference type="SAM" id="Phobius"/>
    </source>
</evidence>
<keyword evidence="10" id="KW-1185">Reference proteome</keyword>
<name>A0AA35XFB6_GEOBA</name>
<dbReference type="GO" id="GO:0033619">
    <property type="term" value="P:membrane protein proteolysis"/>
    <property type="evidence" value="ECO:0007669"/>
    <property type="project" value="TreeGrafter"/>
</dbReference>
<dbReference type="Pfam" id="PF04258">
    <property type="entry name" value="Peptidase_A22B"/>
    <property type="match status" value="1"/>
</dbReference>
<dbReference type="GO" id="GO:0006465">
    <property type="term" value="P:signal peptide processing"/>
    <property type="evidence" value="ECO:0007669"/>
    <property type="project" value="TreeGrafter"/>
</dbReference>
<organism evidence="9 10">
    <name type="scientific">Geodia barretti</name>
    <name type="common">Barrett's horny sponge</name>
    <dbReference type="NCBI Taxonomy" id="519541"/>
    <lineage>
        <taxon>Eukaryota</taxon>
        <taxon>Metazoa</taxon>
        <taxon>Porifera</taxon>
        <taxon>Demospongiae</taxon>
        <taxon>Heteroscleromorpha</taxon>
        <taxon>Tetractinellida</taxon>
        <taxon>Astrophorina</taxon>
        <taxon>Geodiidae</taxon>
        <taxon>Geodia</taxon>
    </lineage>
</organism>
<feature type="transmembrane region" description="Helical" evidence="8">
    <location>
        <begin position="303"/>
        <end position="321"/>
    </location>
</feature>
<dbReference type="Proteomes" id="UP001174909">
    <property type="component" value="Unassembled WGS sequence"/>
</dbReference>
<evidence type="ECO:0000256" key="1">
    <source>
        <dbReference type="ARBA" id="ARBA00004477"/>
    </source>
</evidence>
<evidence type="ECO:0000256" key="7">
    <source>
        <dbReference type="ARBA" id="ARBA00023136"/>
    </source>
</evidence>
<evidence type="ECO:0000256" key="2">
    <source>
        <dbReference type="ARBA" id="ARBA00006859"/>
    </source>
</evidence>
<keyword evidence="6 8" id="KW-1133">Transmembrane helix</keyword>
<feature type="transmembrane region" description="Helical" evidence="8">
    <location>
        <begin position="158"/>
        <end position="178"/>
    </location>
</feature>